<dbReference type="GO" id="GO:0042351">
    <property type="term" value="P:'de novo' GDP-L-fucose biosynthetic process"/>
    <property type="evidence" value="ECO:0007669"/>
    <property type="project" value="TreeGrafter"/>
</dbReference>
<evidence type="ECO:0000313" key="9">
    <source>
        <dbReference type="EMBL" id="OGY64306.1"/>
    </source>
</evidence>
<evidence type="ECO:0000256" key="6">
    <source>
        <dbReference type="ARBA" id="ARBA00059383"/>
    </source>
</evidence>
<evidence type="ECO:0000256" key="4">
    <source>
        <dbReference type="ARBA" id="ARBA00011989"/>
    </source>
</evidence>
<comment type="caution">
    <text evidence="9">The sequence shown here is derived from an EMBL/GenBank/DDBJ whole genome shotgun (WGS) entry which is preliminary data.</text>
</comment>
<dbReference type="Proteomes" id="UP000177960">
    <property type="component" value="Unassembled WGS sequence"/>
</dbReference>
<feature type="binding site" evidence="7">
    <location>
        <begin position="89"/>
        <end position="90"/>
    </location>
    <ligand>
        <name>NADP(+)</name>
        <dbReference type="ChEBI" id="CHEBI:58349"/>
    </ligand>
</feature>
<evidence type="ECO:0000256" key="3">
    <source>
        <dbReference type="ARBA" id="ARBA00009263"/>
    </source>
</evidence>
<evidence type="ECO:0000256" key="2">
    <source>
        <dbReference type="ARBA" id="ARBA00001937"/>
    </source>
</evidence>
<dbReference type="FunFam" id="3.40.50.720:FF:000924">
    <property type="entry name" value="GDP-mannose 4,6 dehydratase"/>
    <property type="match status" value="1"/>
</dbReference>
<feature type="domain" description="NAD(P)-binding" evidence="8">
    <location>
        <begin position="7"/>
        <end position="316"/>
    </location>
</feature>
<dbReference type="Gene3D" id="3.90.25.10">
    <property type="entry name" value="UDP-galactose 4-epimerase, domain 1"/>
    <property type="match status" value="1"/>
</dbReference>
<dbReference type="InterPro" id="IPR036291">
    <property type="entry name" value="NAD(P)-bd_dom_sf"/>
</dbReference>
<comment type="cofactor">
    <cofactor evidence="2 7">
        <name>NADP(+)</name>
        <dbReference type="ChEBI" id="CHEBI:58349"/>
    </cofactor>
</comment>
<keyword evidence="7" id="KW-0521">NADP</keyword>
<dbReference type="HAMAP" id="MF_00955">
    <property type="entry name" value="GDP_Man_dehydratase"/>
    <property type="match status" value="1"/>
</dbReference>
<dbReference type="EMBL" id="MHJG01000005">
    <property type="protein sequence ID" value="OGY64306.1"/>
    <property type="molecule type" value="Genomic_DNA"/>
</dbReference>
<evidence type="ECO:0000313" key="10">
    <source>
        <dbReference type="Proteomes" id="UP000177960"/>
    </source>
</evidence>
<evidence type="ECO:0000256" key="7">
    <source>
        <dbReference type="HAMAP-Rule" id="MF_00955"/>
    </source>
</evidence>
<dbReference type="NCBIfam" id="TIGR01472">
    <property type="entry name" value="gmd"/>
    <property type="match status" value="1"/>
</dbReference>
<sequence length="340" mass="39453">MHKKKAFITGITGQDGSYLAEFLLRKKYEVHGLIRRSSLENFDRIKDIRFCYKDAFYLHYGDLVDFGSVINLIRKIRPDEIYHMAAMSDVRISFDIPEYTANVTGVGTLRVLEAIRQSNLDLKNIKFYQASSSEVFGKALEIPQKETTPFYPRSPYAVSKVFAHWMCKNYRESYNMFICSGILFNHESPRRGENFVTRKITRGIANILAGGQEKINLGNLNAKRDWGYAPEFIEAIWLMMQQEQPDDYVIATGESHSVREFLEEAFSYTNLRWQDHIKIDKNLFRPAETDLLIGDASKAKEMLGWEPKTKFKNLVRILLQEDCKAVGVKIPKFKKKFIKN</sequence>
<comment type="similarity">
    <text evidence="3 7">Belongs to the NAD(P)-dependent epimerase/dehydratase family. GDP-mannose 4,6-dehydratase subfamily.</text>
</comment>
<proteinExistence type="inferred from homology"/>
<dbReference type="InterPro" id="IPR016040">
    <property type="entry name" value="NAD(P)-bd_dom"/>
</dbReference>
<organism evidence="9 10">
    <name type="scientific">Candidatus Harrisonbacteria bacterium RIFCSPHIGHO2_02_FULL_42_16</name>
    <dbReference type="NCBI Taxonomy" id="1798404"/>
    <lineage>
        <taxon>Bacteria</taxon>
        <taxon>Candidatus Harrisoniibacteriota</taxon>
    </lineage>
</organism>
<dbReference type="Gene3D" id="3.40.50.720">
    <property type="entry name" value="NAD(P)-binding Rossmann-like Domain"/>
    <property type="match status" value="1"/>
</dbReference>
<dbReference type="InterPro" id="IPR006368">
    <property type="entry name" value="GDP_Man_deHydtase"/>
</dbReference>
<comment type="caution">
    <text evidence="7">Lacks conserved residue(s) required for the propagation of feature annotation.</text>
</comment>
<protein>
    <recommendedName>
        <fullName evidence="4 7">GDP-mannose 4,6-dehydratase</fullName>
        <ecNumber evidence="4 7">4.2.1.47</ecNumber>
    </recommendedName>
    <alternativeName>
        <fullName evidence="7">GDP-D-mannose dehydratase</fullName>
    </alternativeName>
</protein>
<dbReference type="SUPFAM" id="SSF51735">
    <property type="entry name" value="NAD(P)-binding Rossmann-fold domains"/>
    <property type="match status" value="1"/>
</dbReference>
<dbReference type="GO" id="GO:0008446">
    <property type="term" value="F:GDP-mannose 4,6-dehydratase activity"/>
    <property type="evidence" value="ECO:0007669"/>
    <property type="project" value="UniProtKB-UniRule"/>
</dbReference>
<keyword evidence="5 7" id="KW-0456">Lyase</keyword>
<dbReference type="PANTHER" id="PTHR43715">
    <property type="entry name" value="GDP-MANNOSE 4,6-DEHYDRATASE"/>
    <property type="match status" value="1"/>
</dbReference>
<dbReference type="PANTHER" id="PTHR43715:SF1">
    <property type="entry name" value="GDP-MANNOSE 4,6 DEHYDRATASE"/>
    <property type="match status" value="1"/>
</dbReference>
<dbReference type="GO" id="GO:0070401">
    <property type="term" value="F:NADP+ binding"/>
    <property type="evidence" value="ECO:0007669"/>
    <property type="project" value="UniProtKB-UniRule"/>
</dbReference>
<evidence type="ECO:0000259" key="8">
    <source>
        <dbReference type="Pfam" id="PF16363"/>
    </source>
</evidence>
<comment type="catalytic activity">
    <reaction evidence="1 7">
        <text>GDP-alpha-D-mannose = GDP-4-dehydro-alpha-D-rhamnose + H2O</text>
        <dbReference type="Rhea" id="RHEA:23820"/>
        <dbReference type="ChEBI" id="CHEBI:15377"/>
        <dbReference type="ChEBI" id="CHEBI:57527"/>
        <dbReference type="ChEBI" id="CHEBI:57964"/>
        <dbReference type="EC" id="4.2.1.47"/>
    </reaction>
</comment>
<dbReference type="CDD" id="cd05260">
    <property type="entry name" value="GDP_MD_SDR_e"/>
    <property type="match status" value="1"/>
</dbReference>
<reference evidence="9 10" key="1">
    <citation type="journal article" date="2016" name="Nat. Commun.">
        <title>Thousands of microbial genomes shed light on interconnected biogeochemical processes in an aquifer system.</title>
        <authorList>
            <person name="Anantharaman K."/>
            <person name="Brown C.T."/>
            <person name="Hug L.A."/>
            <person name="Sharon I."/>
            <person name="Castelle C.J."/>
            <person name="Probst A.J."/>
            <person name="Thomas B.C."/>
            <person name="Singh A."/>
            <person name="Wilkins M.J."/>
            <person name="Karaoz U."/>
            <person name="Brodie E.L."/>
            <person name="Williams K.H."/>
            <person name="Hubbard S.S."/>
            <person name="Banfield J.F."/>
        </authorList>
    </citation>
    <scope>NUCLEOTIDE SEQUENCE [LARGE SCALE GENOMIC DNA]</scope>
</reference>
<accession>A0A1G1ZJL9</accession>
<dbReference type="EC" id="4.2.1.47" evidence="4 7"/>
<gene>
    <name evidence="7" type="primary">gmd</name>
    <name evidence="9" type="ORF">A3B92_00780</name>
</gene>
<evidence type="ECO:0000256" key="1">
    <source>
        <dbReference type="ARBA" id="ARBA00000188"/>
    </source>
</evidence>
<comment type="function">
    <text evidence="6 7">Catalyzes the conversion of GDP-D-mannose to GDP-4-dehydro-6-deoxy-D-mannose.</text>
</comment>
<dbReference type="STRING" id="1798404.A3B92_00780"/>
<dbReference type="Pfam" id="PF16363">
    <property type="entry name" value="GDP_Man_Dehyd"/>
    <property type="match status" value="1"/>
</dbReference>
<dbReference type="AlphaFoldDB" id="A0A1G1ZJL9"/>
<evidence type="ECO:0000256" key="5">
    <source>
        <dbReference type="ARBA" id="ARBA00023239"/>
    </source>
</evidence>
<name>A0A1G1ZJL9_9BACT</name>